<name>A0ABT8SE60_9BURK</name>
<dbReference type="SUPFAM" id="SSF53474">
    <property type="entry name" value="alpha/beta-Hydrolases"/>
    <property type="match status" value="1"/>
</dbReference>
<protein>
    <submittedName>
        <fullName evidence="5">DUF726 domain-containing protein</fullName>
    </submittedName>
</protein>
<dbReference type="InterPro" id="IPR007941">
    <property type="entry name" value="DUF726"/>
</dbReference>
<dbReference type="Proteomes" id="UP001169027">
    <property type="component" value="Unassembled WGS sequence"/>
</dbReference>
<keyword evidence="3" id="KW-1133">Transmembrane helix</keyword>
<keyword evidence="6" id="KW-1185">Reference proteome</keyword>
<dbReference type="PANTHER" id="PTHR17920:SF3">
    <property type="entry name" value="TRANSMEMBRANE AND COILED-COIL DOMAIN-CONTAINING PROTEIN 4"/>
    <property type="match status" value="1"/>
</dbReference>
<reference evidence="5" key="1">
    <citation type="submission" date="2023-06" db="EMBL/GenBank/DDBJ databases">
        <authorList>
            <person name="Jiang Y."/>
            <person name="Liu Q."/>
        </authorList>
    </citation>
    <scope>NUCLEOTIDE SEQUENCE</scope>
    <source>
        <strain evidence="5">CGMCC 1.12090</strain>
    </source>
</reference>
<dbReference type="EMBL" id="JAUKVY010000028">
    <property type="protein sequence ID" value="MDO1536447.1"/>
    <property type="molecule type" value="Genomic_DNA"/>
</dbReference>
<evidence type="ECO:0000313" key="5">
    <source>
        <dbReference type="EMBL" id="MDO1536447.1"/>
    </source>
</evidence>
<evidence type="ECO:0000256" key="3">
    <source>
        <dbReference type="ARBA" id="ARBA00022989"/>
    </source>
</evidence>
<evidence type="ECO:0000313" key="6">
    <source>
        <dbReference type="Proteomes" id="UP001169027"/>
    </source>
</evidence>
<evidence type="ECO:0000256" key="2">
    <source>
        <dbReference type="ARBA" id="ARBA00022692"/>
    </source>
</evidence>
<comment type="subcellular location">
    <subcellularLocation>
        <location evidence="1">Membrane</location>
        <topology evidence="1">Multi-pass membrane protein</topology>
    </subcellularLocation>
</comment>
<dbReference type="Pfam" id="PF05277">
    <property type="entry name" value="DUF726"/>
    <property type="match status" value="1"/>
</dbReference>
<keyword evidence="4" id="KW-0472">Membrane</keyword>
<dbReference type="Gene3D" id="3.40.50.1820">
    <property type="entry name" value="alpha/beta hydrolase"/>
    <property type="match status" value="1"/>
</dbReference>
<proteinExistence type="predicted"/>
<organism evidence="5 6">
    <name type="scientific">Variovorax ginsengisoli</name>
    <dbReference type="NCBI Taxonomy" id="363844"/>
    <lineage>
        <taxon>Bacteria</taxon>
        <taxon>Pseudomonadati</taxon>
        <taxon>Pseudomonadota</taxon>
        <taxon>Betaproteobacteria</taxon>
        <taxon>Burkholderiales</taxon>
        <taxon>Comamonadaceae</taxon>
        <taxon>Variovorax</taxon>
    </lineage>
</organism>
<sequence>MHTLVKTNLARRDLYRCDRCKQKTLECMAPKCRHMARHGEYWDDNLCAEHDGIIASVGKLAHTLDDIGDCKKIFARDSPDYIELVRKGAKVAGSRALMPFAPVAVAGVTSALEATSSFVGGIKHFDIRKINPGSKHGVIFVNGFLTEMNQDVGDWMSQLRPAFAGHTWYHLDWESGRAQSVGKHLSVIDNPWHASMIKARFAGEMLAIAIARTPGWTFTLMGHSLGARVIFHALMSLSHKSQRWVEDVYLLGGAVGGGAKDQADWSRAIKSARGHIYNCHSKRDGVLKNLYRGANGWLSEPIGLSPIQARDLRIRNVDCTDLVGDHLAWKPNFSEIHRRLHA</sequence>
<dbReference type="InterPro" id="IPR029058">
    <property type="entry name" value="AB_hydrolase_fold"/>
</dbReference>
<keyword evidence="2" id="KW-0812">Transmembrane</keyword>
<dbReference type="RefSeq" id="WP_301814506.1">
    <property type="nucleotide sequence ID" value="NZ_JAUJZH010000028.1"/>
</dbReference>
<accession>A0ABT8SE60</accession>
<evidence type="ECO:0000256" key="4">
    <source>
        <dbReference type="ARBA" id="ARBA00023136"/>
    </source>
</evidence>
<gene>
    <name evidence="5" type="ORF">Q2T77_29605</name>
</gene>
<comment type="caution">
    <text evidence="5">The sequence shown here is derived from an EMBL/GenBank/DDBJ whole genome shotgun (WGS) entry which is preliminary data.</text>
</comment>
<dbReference type="PANTHER" id="PTHR17920">
    <property type="entry name" value="TRANSMEMBRANE AND COILED-COIL DOMAIN-CONTAINING PROTEIN 4 TMCO4"/>
    <property type="match status" value="1"/>
</dbReference>
<evidence type="ECO:0000256" key="1">
    <source>
        <dbReference type="ARBA" id="ARBA00004141"/>
    </source>
</evidence>